<gene>
    <name evidence="2" type="primary">Q00903</name>
</gene>
<evidence type="ECO:0000256" key="1">
    <source>
        <dbReference type="SAM" id="SignalP"/>
    </source>
</evidence>
<keyword evidence="2" id="KW-0326">Glycosidase</keyword>
<proteinExistence type="predicted"/>
<reference evidence="2" key="1">
    <citation type="submission" date="2019-10" db="EMBL/GenBank/DDBJ databases">
        <authorList>
            <person name="Nor Muhammad N."/>
        </authorList>
    </citation>
    <scope>NUCLEOTIDE SEQUENCE</scope>
</reference>
<dbReference type="GO" id="GO:0008422">
    <property type="term" value="F:beta-glucosidase activity"/>
    <property type="evidence" value="ECO:0007669"/>
    <property type="project" value="UniProtKB-EC"/>
</dbReference>
<keyword evidence="2" id="KW-0378">Hydrolase</keyword>
<dbReference type="EMBL" id="LR729121">
    <property type="protein sequence ID" value="VWP01127.1"/>
    <property type="molecule type" value="Genomic_DNA"/>
</dbReference>
<evidence type="ECO:0000313" key="2">
    <source>
        <dbReference type="EMBL" id="VWP01127.1"/>
    </source>
</evidence>
<protein>
    <submittedName>
        <fullName evidence="2">Beta-glucosidase (EC)</fullName>
        <ecNumber evidence="2">3.2.1.21</ecNumber>
    </submittedName>
</protein>
<name>A0A5K1K7A6_9APHY</name>
<organism evidence="2">
    <name type="scientific">Ganoderma boninense</name>
    <dbReference type="NCBI Taxonomy" id="34458"/>
    <lineage>
        <taxon>Eukaryota</taxon>
        <taxon>Fungi</taxon>
        <taxon>Dikarya</taxon>
        <taxon>Basidiomycota</taxon>
        <taxon>Agaricomycotina</taxon>
        <taxon>Agaricomycetes</taxon>
        <taxon>Polyporales</taxon>
        <taxon>Polyporaceae</taxon>
        <taxon>Ganoderma</taxon>
    </lineage>
</organism>
<feature type="signal peptide" evidence="1">
    <location>
        <begin position="1"/>
        <end position="22"/>
    </location>
</feature>
<dbReference type="AlphaFoldDB" id="A0A5K1K7A6"/>
<accession>A0A5K1K7A6</accession>
<keyword evidence="1" id="KW-0732">Signal</keyword>
<dbReference type="EC" id="3.2.1.21" evidence="2"/>
<feature type="chain" id="PRO_5023893470" evidence="1">
    <location>
        <begin position="23"/>
        <end position="124"/>
    </location>
</feature>
<sequence length="124" mass="14390">MTKYRLTWTSTVAFTCFVLAAANPLDDPRVFLDAKIPNNTAVWKAWKDMMSAKLHSTRRLDEKSVLEFSYNGVPAMDERNTALLETFFRDSKDAWDAWLDWRVDVMKVIRPRILDDSGLKNDSE</sequence>